<comment type="subcellular location">
    <subcellularLocation>
        <location evidence="8">Cytoplasm</location>
    </subcellularLocation>
</comment>
<keyword evidence="7 8" id="KW-0627">Porphyrin biosynthesis</keyword>
<evidence type="ECO:0000256" key="6">
    <source>
        <dbReference type="ARBA" id="ARBA00023235"/>
    </source>
</evidence>
<dbReference type="InterPro" id="IPR015422">
    <property type="entry name" value="PyrdxlP-dep_Trfase_small"/>
</dbReference>
<evidence type="ECO:0000256" key="3">
    <source>
        <dbReference type="ARBA" id="ARBA00004819"/>
    </source>
</evidence>
<keyword evidence="5 8" id="KW-0663">Pyridoxal phosphate</keyword>
<comment type="subunit">
    <text evidence="8">Homodimer.</text>
</comment>
<dbReference type="InterPro" id="IPR004639">
    <property type="entry name" value="4pyrrol_synth_GluAld_NH2Trfase"/>
</dbReference>
<evidence type="ECO:0000256" key="8">
    <source>
        <dbReference type="HAMAP-Rule" id="MF_00375"/>
    </source>
</evidence>
<dbReference type="Proteomes" id="UP000033640">
    <property type="component" value="Unassembled WGS sequence"/>
</dbReference>
<dbReference type="EMBL" id="JYIW01000019">
    <property type="protein sequence ID" value="KJL30368.1"/>
    <property type="molecule type" value="Genomic_DNA"/>
</dbReference>
<reference evidence="9 10" key="1">
    <citation type="submission" date="2015-02" db="EMBL/GenBank/DDBJ databases">
        <title>Draft genome sequences of ten Microbacterium spp. with emphasis on heavy metal contaminated environments.</title>
        <authorList>
            <person name="Corretto E."/>
        </authorList>
    </citation>
    <scope>NUCLEOTIDE SEQUENCE [LARGE SCALE GENOMIC DNA]</scope>
    <source>
        <strain evidence="9 10">BEL4b</strain>
    </source>
</reference>
<evidence type="ECO:0000256" key="4">
    <source>
        <dbReference type="ARBA" id="ARBA00008981"/>
    </source>
</evidence>
<dbReference type="GO" id="GO:0030170">
    <property type="term" value="F:pyridoxal phosphate binding"/>
    <property type="evidence" value="ECO:0007669"/>
    <property type="project" value="InterPro"/>
</dbReference>
<comment type="cofactor">
    <cofactor evidence="2 8">
        <name>pyridoxal 5'-phosphate</name>
        <dbReference type="ChEBI" id="CHEBI:597326"/>
    </cofactor>
</comment>
<dbReference type="FunFam" id="3.40.640.10:FF:000021">
    <property type="entry name" value="Glutamate-1-semialdehyde 2,1-aminomutase"/>
    <property type="match status" value="1"/>
</dbReference>
<dbReference type="InterPro" id="IPR005814">
    <property type="entry name" value="Aminotrans_3"/>
</dbReference>
<proteinExistence type="inferred from homology"/>
<protein>
    <recommendedName>
        <fullName evidence="8">Glutamate-1-semialdehyde 2,1-aminomutase</fullName>
        <shortName evidence="8">GSA</shortName>
        <ecNumber evidence="8">5.4.3.8</ecNumber>
    </recommendedName>
    <alternativeName>
        <fullName evidence="8">Glutamate-1-semialdehyde aminotransferase</fullName>
        <shortName evidence="8">GSA-AT</shortName>
    </alternativeName>
</protein>
<dbReference type="GO" id="GO:0042286">
    <property type="term" value="F:glutamate-1-semialdehyde 2,1-aminomutase activity"/>
    <property type="evidence" value="ECO:0007669"/>
    <property type="project" value="UniProtKB-UniRule"/>
</dbReference>
<dbReference type="Gene3D" id="3.90.1150.10">
    <property type="entry name" value="Aspartate Aminotransferase, domain 1"/>
    <property type="match status" value="1"/>
</dbReference>
<dbReference type="Pfam" id="PF00202">
    <property type="entry name" value="Aminotran_3"/>
    <property type="match status" value="1"/>
</dbReference>
<organism evidence="9 10">
    <name type="scientific">Microbacterium oxydans</name>
    <dbReference type="NCBI Taxonomy" id="82380"/>
    <lineage>
        <taxon>Bacteria</taxon>
        <taxon>Bacillati</taxon>
        <taxon>Actinomycetota</taxon>
        <taxon>Actinomycetes</taxon>
        <taxon>Micrococcales</taxon>
        <taxon>Microbacteriaceae</taxon>
        <taxon>Microbacterium</taxon>
    </lineage>
</organism>
<evidence type="ECO:0000256" key="1">
    <source>
        <dbReference type="ARBA" id="ARBA00001579"/>
    </source>
</evidence>
<dbReference type="InterPro" id="IPR015421">
    <property type="entry name" value="PyrdxlP-dep_Trfase_major"/>
</dbReference>
<gene>
    <name evidence="8 9" type="primary">hemL</name>
    <name evidence="9" type="ORF">RS83_00754</name>
</gene>
<dbReference type="UniPathway" id="UPA00251">
    <property type="reaction ID" value="UER00317"/>
</dbReference>
<dbReference type="GO" id="GO:0006782">
    <property type="term" value="P:protoporphyrinogen IX biosynthetic process"/>
    <property type="evidence" value="ECO:0007669"/>
    <property type="project" value="UniProtKB-UniRule"/>
</dbReference>
<evidence type="ECO:0000313" key="10">
    <source>
        <dbReference type="Proteomes" id="UP000033640"/>
    </source>
</evidence>
<comment type="catalytic activity">
    <reaction evidence="1 8">
        <text>(S)-4-amino-5-oxopentanoate = 5-aminolevulinate</text>
        <dbReference type="Rhea" id="RHEA:14265"/>
        <dbReference type="ChEBI" id="CHEBI:57501"/>
        <dbReference type="ChEBI" id="CHEBI:356416"/>
        <dbReference type="EC" id="5.4.3.8"/>
    </reaction>
</comment>
<evidence type="ECO:0000256" key="7">
    <source>
        <dbReference type="ARBA" id="ARBA00023244"/>
    </source>
</evidence>
<name>A0A0F0LB69_9MICO</name>
<accession>A0A0F0LB69</accession>
<dbReference type="InterPro" id="IPR015424">
    <property type="entry name" value="PyrdxlP-dep_Trfase"/>
</dbReference>
<dbReference type="EC" id="5.4.3.8" evidence="8"/>
<feature type="modified residue" description="N6-(pyridoxal phosphate)lysine" evidence="8">
    <location>
        <position position="276"/>
    </location>
</feature>
<dbReference type="GO" id="GO:0008483">
    <property type="term" value="F:transaminase activity"/>
    <property type="evidence" value="ECO:0007669"/>
    <property type="project" value="InterPro"/>
</dbReference>
<dbReference type="NCBIfam" id="NF000818">
    <property type="entry name" value="PRK00062.1"/>
    <property type="match status" value="1"/>
</dbReference>
<dbReference type="Gene3D" id="3.40.640.10">
    <property type="entry name" value="Type I PLP-dependent aspartate aminotransferase-like (Major domain)"/>
    <property type="match status" value="1"/>
</dbReference>
<evidence type="ECO:0000313" key="9">
    <source>
        <dbReference type="EMBL" id="KJL30368.1"/>
    </source>
</evidence>
<dbReference type="OrthoDB" id="9801052at2"/>
<evidence type="ECO:0000256" key="2">
    <source>
        <dbReference type="ARBA" id="ARBA00001933"/>
    </source>
</evidence>
<dbReference type="HAMAP" id="MF_00375">
    <property type="entry name" value="HemL_aminotrans_3"/>
    <property type="match status" value="1"/>
</dbReference>
<keyword evidence="8" id="KW-0963">Cytoplasm</keyword>
<dbReference type="PANTHER" id="PTHR43713:SF3">
    <property type="entry name" value="GLUTAMATE-1-SEMIALDEHYDE 2,1-AMINOMUTASE 1, CHLOROPLASTIC-RELATED"/>
    <property type="match status" value="1"/>
</dbReference>
<dbReference type="AlphaFoldDB" id="A0A0F0LB69"/>
<comment type="similarity">
    <text evidence="4 8">Belongs to the class-III pyridoxal-phosphate-dependent aminotransferase family. HemL subfamily.</text>
</comment>
<dbReference type="PATRIC" id="fig|82380.11.peg.780"/>
<comment type="pathway">
    <text evidence="3">Porphyrin-containing compound metabolism; protoporphyrin-IX biosynthesis; 5-aminolevulinate from L-glutamyl-tRNA(Glu): step 2/2.</text>
</comment>
<dbReference type="GO" id="GO:0005737">
    <property type="term" value="C:cytoplasm"/>
    <property type="evidence" value="ECO:0007669"/>
    <property type="project" value="UniProtKB-SubCell"/>
</dbReference>
<dbReference type="PANTHER" id="PTHR43713">
    <property type="entry name" value="GLUTAMATE-1-SEMIALDEHYDE 2,1-AMINOMUTASE"/>
    <property type="match status" value="1"/>
</dbReference>
<evidence type="ECO:0000256" key="5">
    <source>
        <dbReference type="ARBA" id="ARBA00022898"/>
    </source>
</evidence>
<dbReference type="RefSeq" id="WP_045278188.1">
    <property type="nucleotide sequence ID" value="NZ_JYIW01000019.1"/>
</dbReference>
<sequence length="440" mass="44768">MSDRNDDLFSAARAVIPGGVNSPVRAYGSVGGTPRFLASAKGARVTDAAGATYVDLVASWGPALLGHAHPEIVAAVQEAATRGLSFGAPTEGEVELASVIADRVRFGEVRPVERVRLVSTGTEATMTAIRLARGATGRDLLVKFAGHYHGHSDGLLAEAGSGVATLALPGSAGVPAPIAAQTLVIGYNDPEALAAVFAEHGPRIAAVIVEAAAANMGVVAPAPGFNRLIADTAHAHGALMILDEVLTGFRVHSAGFWGLQAASGEEYLPDIITFGKVVGGGMPLAALGGRAEVMDLLAPLGPVYQAGTLSGNPLSVAAGLATLRLATPEVYATVDAAADRVATALDAALTGAGVTHAVARAGNLFNASFRASAPRDYAEAQAQESFRYAPFFHSLREQGIALPPSVFEAWFLTAAHGEDELQQIEAALPVAAAAAAAARA</sequence>
<keyword evidence="6 8" id="KW-0413">Isomerase</keyword>
<comment type="caution">
    <text evidence="9">The sequence shown here is derived from an EMBL/GenBank/DDBJ whole genome shotgun (WGS) entry which is preliminary data.</text>
</comment>
<dbReference type="SUPFAM" id="SSF53383">
    <property type="entry name" value="PLP-dependent transferases"/>
    <property type="match status" value="1"/>
</dbReference>